<name>A0A9W8AQU7_9FUNG</name>
<dbReference type="AlphaFoldDB" id="A0A9W8AQU7"/>
<dbReference type="InterPro" id="IPR023213">
    <property type="entry name" value="CAT-like_dom_sf"/>
</dbReference>
<dbReference type="InterPro" id="IPR000873">
    <property type="entry name" value="AMP-dep_synth/lig_dom"/>
</dbReference>
<dbReference type="Gene3D" id="3.30.559.10">
    <property type="entry name" value="Chloramphenicol acetyltransferase-like domain"/>
    <property type="match status" value="1"/>
</dbReference>
<dbReference type="InterPro" id="IPR042099">
    <property type="entry name" value="ANL_N_sf"/>
</dbReference>
<protein>
    <recommendedName>
        <fullName evidence="1">AMP-dependent synthetase/ligase domain-containing protein</fullName>
    </recommendedName>
</protein>
<dbReference type="SUPFAM" id="SSF56801">
    <property type="entry name" value="Acetyl-CoA synthetase-like"/>
    <property type="match status" value="1"/>
</dbReference>
<evidence type="ECO:0000313" key="3">
    <source>
        <dbReference type="Proteomes" id="UP001150925"/>
    </source>
</evidence>
<dbReference type="GO" id="GO:0043041">
    <property type="term" value="P:amino acid activation for nonribosomal peptide biosynthetic process"/>
    <property type="evidence" value="ECO:0007669"/>
    <property type="project" value="TreeGrafter"/>
</dbReference>
<dbReference type="GO" id="GO:0005737">
    <property type="term" value="C:cytoplasm"/>
    <property type="evidence" value="ECO:0007669"/>
    <property type="project" value="TreeGrafter"/>
</dbReference>
<dbReference type="GO" id="GO:0031177">
    <property type="term" value="F:phosphopantetheine binding"/>
    <property type="evidence" value="ECO:0007669"/>
    <property type="project" value="TreeGrafter"/>
</dbReference>
<comment type="caution">
    <text evidence="2">The sequence shown here is derived from an EMBL/GenBank/DDBJ whole genome shotgun (WGS) entry which is preliminary data.</text>
</comment>
<dbReference type="SUPFAM" id="SSF52777">
    <property type="entry name" value="CoA-dependent acyltransferases"/>
    <property type="match status" value="1"/>
</dbReference>
<dbReference type="PANTHER" id="PTHR45527:SF1">
    <property type="entry name" value="FATTY ACID SYNTHASE"/>
    <property type="match status" value="1"/>
</dbReference>
<dbReference type="InterPro" id="IPR020845">
    <property type="entry name" value="AMP-binding_CS"/>
</dbReference>
<dbReference type="EMBL" id="JANBPY010002332">
    <property type="protein sequence ID" value="KAJ1955454.1"/>
    <property type="molecule type" value="Genomic_DNA"/>
</dbReference>
<dbReference type="PANTHER" id="PTHR45527">
    <property type="entry name" value="NONRIBOSOMAL PEPTIDE SYNTHETASE"/>
    <property type="match status" value="1"/>
</dbReference>
<feature type="domain" description="AMP-dependent synthetase/ligase" evidence="1">
    <location>
        <begin position="664"/>
        <end position="831"/>
    </location>
</feature>
<dbReference type="GO" id="GO:0044550">
    <property type="term" value="P:secondary metabolite biosynthetic process"/>
    <property type="evidence" value="ECO:0007669"/>
    <property type="project" value="TreeGrafter"/>
</dbReference>
<sequence>MSSALHATNNDCVSCKPLRDKWAALGEYKHHVVGFGLAEIPASSFWPVMWALMLNRCGAKRGGMLASMGHLVQHDGGWTVQPLTVTMDSQATVASVVNDVVFQGNPVLGGEKSFHTDTLVGVVANGEVADEDLLAEVAQCMTQWDLVLALAVVGNKKLTQHQVHFVYRPAQMPADTVVQLADQFLRMIAYVNHNGLNITLANVHQCIGESTFTLPLYRRQPLADCNAVKHEYLVESQSEKLVVASTEQTRIWHDSQKYHHRFYHLVVIRAQEAVDSARVQSAIHRLTKQFPILVNRFVEKLGKVLRYEAIDASNLVARVTIEEAFLNEPDKLRPLLHDAHRLDDADHPLFSVVELVPNGSDRIEWLSVYCHYVLGDHSKFHCWVEQFQNLMSNPLALALPVLDENGSGDGLDPTEFWKTHFSDDALYLDLDGKPSQPLNHTCHANRYEPAIPSSLVSHLPLLMELMSMSYLELLQGFMTLFVLRLARQSSVTLFGQADHNSVVPWVAQTTDEISAKDALHSLIKQYRQSTHYNWSQFSFPLDSRKPSIRVTTLSMLPGYAHDFGQPYAETPLSLTWLHSDVNSALRLVVDYDKGVYQMATVEHLVKNFLFFTSQCCVDITQDWRDVGVVHPDEQGVLLNEFAINKHDYDPYNTMAEGVMDLFIRNVGQYPESVAVECGDHRETYRSLYEKVQALVTHFHSLGIQRQERIAVIVESNGFTIMTLLALWTLGTVYVPIDSQLPQKRQQYMIETAGCKRILSTTFTKPDWIDTIAVQEVLDSTSSNKVNVILPDDNIKHLPDEIAYIMFTSGTTGQPKGIIVHYGAFNNLIVTHPLFAQESPRDSR</sequence>
<dbReference type="Proteomes" id="UP001150925">
    <property type="component" value="Unassembled WGS sequence"/>
</dbReference>
<evidence type="ECO:0000313" key="2">
    <source>
        <dbReference type="EMBL" id="KAJ1955454.1"/>
    </source>
</evidence>
<dbReference type="Pfam" id="PF00501">
    <property type="entry name" value="AMP-binding"/>
    <property type="match status" value="1"/>
</dbReference>
<organism evidence="2 3">
    <name type="scientific">Dispira parvispora</name>
    <dbReference type="NCBI Taxonomy" id="1520584"/>
    <lineage>
        <taxon>Eukaryota</taxon>
        <taxon>Fungi</taxon>
        <taxon>Fungi incertae sedis</taxon>
        <taxon>Zoopagomycota</taxon>
        <taxon>Kickxellomycotina</taxon>
        <taxon>Dimargaritomycetes</taxon>
        <taxon>Dimargaritales</taxon>
        <taxon>Dimargaritaceae</taxon>
        <taxon>Dispira</taxon>
    </lineage>
</organism>
<dbReference type="PROSITE" id="PS00455">
    <property type="entry name" value="AMP_BINDING"/>
    <property type="match status" value="1"/>
</dbReference>
<evidence type="ECO:0000259" key="1">
    <source>
        <dbReference type="Pfam" id="PF00501"/>
    </source>
</evidence>
<keyword evidence="3" id="KW-1185">Reference proteome</keyword>
<proteinExistence type="predicted"/>
<dbReference type="Gene3D" id="3.30.559.30">
    <property type="entry name" value="Nonribosomal peptide synthetase, condensation domain"/>
    <property type="match status" value="1"/>
</dbReference>
<accession>A0A9W8AQU7</accession>
<gene>
    <name evidence="2" type="ORF">IWQ62_005525</name>
</gene>
<reference evidence="2" key="1">
    <citation type="submission" date="2022-07" db="EMBL/GenBank/DDBJ databases">
        <title>Phylogenomic reconstructions and comparative analyses of Kickxellomycotina fungi.</title>
        <authorList>
            <person name="Reynolds N.K."/>
            <person name="Stajich J.E."/>
            <person name="Barry K."/>
            <person name="Grigoriev I.V."/>
            <person name="Crous P."/>
            <person name="Smith M.E."/>
        </authorList>
    </citation>
    <scope>NUCLEOTIDE SEQUENCE</scope>
    <source>
        <strain evidence="2">RSA 1196</strain>
    </source>
</reference>
<dbReference type="OrthoDB" id="329835at2759"/>
<dbReference type="Gene3D" id="3.40.50.12780">
    <property type="entry name" value="N-terminal domain of ligase-like"/>
    <property type="match status" value="1"/>
</dbReference>
<feature type="non-terminal residue" evidence="2">
    <location>
        <position position="843"/>
    </location>
</feature>